<evidence type="ECO:0000256" key="8">
    <source>
        <dbReference type="ARBA" id="ARBA00022842"/>
    </source>
</evidence>
<dbReference type="NCBIfam" id="NF003573">
    <property type="entry name" value="PRK05246.1"/>
    <property type="match status" value="1"/>
</dbReference>
<comment type="cofactor">
    <cofactor evidence="2">
        <name>Mg(2+)</name>
        <dbReference type="ChEBI" id="CHEBI:18420"/>
    </cofactor>
</comment>
<evidence type="ECO:0000256" key="10">
    <source>
        <dbReference type="HAMAP-Rule" id="MF_00162"/>
    </source>
</evidence>
<dbReference type="PANTHER" id="PTHR21621:SF4">
    <property type="entry name" value="GLUTATHIONE SYNTHETASE"/>
    <property type="match status" value="1"/>
</dbReference>
<dbReference type="InterPro" id="IPR004215">
    <property type="entry name" value="GSHS_N"/>
</dbReference>
<dbReference type="AlphaFoldDB" id="A0A418Y481"/>
<dbReference type="EC" id="6.3.2.3" evidence="10"/>
<comment type="similarity">
    <text evidence="10">Belongs to the prokaryotic GSH synthase family.</text>
</comment>
<dbReference type="PANTHER" id="PTHR21621">
    <property type="entry name" value="RIBOSOMAL PROTEIN S6 MODIFICATION PROTEIN"/>
    <property type="match status" value="1"/>
</dbReference>
<evidence type="ECO:0000259" key="11">
    <source>
        <dbReference type="PROSITE" id="PS50975"/>
    </source>
</evidence>
<dbReference type="SUPFAM" id="SSF52440">
    <property type="entry name" value="PreATP-grasp domain"/>
    <property type="match status" value="1"/>
</dbReference>
<dbReference type="EMBL" id="QYUP01000086">
    <property type="protein sequence ID" value="RJG20346.1"/>
    <property type="molecule type" value="Genomic_DNA"/>
</dbReference>
<evidence type="ECO:0000256" key="5">
    <source>
        <dbReference type="ARBA" id="ARBA00022723"/>
    </source>
</evidence>
<dbReference type="Pfam" id="PF02955">
    <property type="entry name" value="GSH-S_ATP"/>
    <property type="match status" value="1"/>
</dbReference>
<comment type="pathway">
    <text evidence="10">Sulfur metabolism; glutathione biosynthesis; glutathione from L-cysteine and L-glutamate: step 2/2.</text>
</comment>
<dbReference type="InterPro" id="IPR013815">
    <property type="entry name" value="ATP_grasp_subdomain_1"/>
</dbReference>
<comment type="caution">
    <text evidence="12">The sequence shown here is derived from an EMBL/GenBank/DDBJ whole genome shotgun (WGS) entry which is preliminary data.</text>
</comment>
<evidence type="ECO:0000256" key="9">
    <source>
        <dbReference type="ARBA" id="ARBA00023211"/>
    </source>
</evidence>
<dbReference type="FunFam" id="3.30.1490.20:FF:000009">
    <property type="entry name" value="Glutathione synthetase"/>
    <property type="match status" value="1"/>
</dbReference>
<evidence type="ECO:0000256" key="4">
    <source>
        <dbReference type="ARBA" id="ARBA00022684"/>
    </source>
</evidence>
<sequence>MKFAFLADPLAGFKTYKDSTFAMMREAARRGHAIYAFEQGDMALENGVVSANISHITLTGEPDDWYRSTPQESMLLTDFDAIVLRKDPPFDMEYVYCTYLLELAEKQGARVFNKPSAVRDHNEKLSITQFSEFTSPTLVSSDSTRLRAFHAEHGDVIFKPLDGMGGAGIFRIRSDGMNLGSVIESLTDLGRRTIMAQRYIPDIVHGDKRILLIGGKPVPFALARIPQAGEVRGNLAAGGVGVARPLSKRDLEIAETLGPVLAARGLLLVGLDVIGDFLTEVNVTSPTCFQEITDQAGFDVAAMFIDAVEQQVTEK</sequence>
<keyword evidence="13" id="KW-1185">Reference proteome</keyword>
<dbReference type="SUPFAM" id="SSF56059">
    <property type="entry name" value="Glutathione synthetase ATP-binding domain-like"/>
    <property type="match status" value="1"/>
</dbReference>
<dbReference type="Gene3D" id="3.30.470.20">
    <property type="entry name" value="ATP-grasp fold, B domain"/>
    <property type="match status" value="1"/>
</dbReference>
<keyword evidence="5" id="KW-0479">Metal-binding</keyword>
<dbReference type="InterPro" id="IPR006284">
    <property type="entry name" value="Glut_synth_pro"/>
</dbReference>
<comment type="catalytic activity">
    <reaction evidence="10">
        <text>gamma-L-glutamyl-L-cysteine + glycine + ATP = glutathione + ADP + phosphate + H(+)</text>
        <dbReference type="Rhea" id="RHEA:13557"/>
        <dbReference type="ChEBI" id="CHEBI:15378"/>
        <dbReference type="ChEBI" id="CHEBI:30616"/>
        <dbReference type="ChEBI" id="CHEBI:43474"/>
        <dbReference type="ChEBI" id="CHEBI:57305"/>
        <dbReference type="ChEBI" id="CHEBI:57925"/>
        <dbReference type="ChEBI" id="CHEBI:58173"/>
        <dbReference type="ChEBI" id="CHEBI:456216"/>
        <dbReference type="EC" id="6.3.2.3"/>
    </reaction>
</comment>
<evidence type="ECO:0000256" key="3">
    <source>
        <dbReference type="ARBA" id="ARBA00022598"/>
    </source>
</evidence>
<proteinExistence type="inferred from homology"/>
<dbReference type="Gene3D" id="3.40.50.20">
    <property type="match status" value="1"/>
</dbReference>
<keyword evidence="4 10" id="KW-0317">Glutathione biosynthesis</keyword>
<dbReference type="Proteomes" id="UP000284006">
    <property type="component" value="Unassembled WGS sequence"/>
</dbReference>
<name>A0A418Y481_9BURK</name>
<keyword evidence="9" id="KW-0464">Manganese</keyword>
<organism evidence="12 13">
    <name type="scientific">Massilia cavernae</name>
    <dbReference type="NCBI Taxonomy" id="2320864"/>
    <lineage>
        <taxon>Bacteria</taxon>
        <taxon>Pseudomonadati</taxon>
        <taxon>Pseudomonadota</taxon>
        <taxon>Betaproteobacteria</taxon>
        <taxon>Burkholderiales</taxon>
        <taxon>Oxalobacteraceae</taxon>
        <taxon>Telluria group</taxon>
        <taxon>Massilia</taxon>
    </lineage>
</organism>
<dbReference type="Gene3D" id="3.30.1490.20">
    <property type="entry name" value="ATP-grasp fold, A domain"/>
    <property type="match status" value="1"/>
</dbReference>
<dbReference type="UniPathway" id="UPA00142">
    <property type="reaction ID" value="UER00210"/>
</dbReference>
<dbReference type="RefSeq" id="WP_119810379.1">
    <property type="nucleotide sequence ID" value="NZ_QYUP01000086.1"/>
</dbReference>
<dbReference type="HAMAP" id="MF_00162">
    <property type="entry name" value="GSH_S"/>
    <property type="match status" value="1"/>
</dbReference>
<comment type="cofactor">
    <cofactor evidence="1">
        <name>Mn(2+)</name>
        <dbReference type="ChEBI" id="CHEBI:29035"/>
    </cofactor>
</comment>
<dbReference type="GO" id="GO:0005524">
    <property type="term" value="F:ATP binding"/>
    <property type="evidence" value="ECO:0007669"/>
    <property type="project" value="UniProtKB-UniRule"/>
</dbReference>
<evidence type="ECO:0000256" key="6">
    <source>
        <dbReference type="ARBA" id="ARBA00022741"/>
    </source>
</evidence>
<dbReference type="OrthoDB" id="9785415at2"/>
<keyword evidence="8" id="KW-0460">Magnesium</keyword>
<dbReference type="PROSITE" id="PS50975">
    <property type="entry name" value="ATP_GRASP"/>
    <property type="match status" value="1"/>
</dbReference>
<dbReference type="GO" id="GO:0004363">
    <property type="term" value="F:glutathione synthase activity"/>
    <property type="evidence" value="ECO:0007669"/>
    <property type="project" value="UniProtKB-UniRule"/>
</dbReference>
<dbReference type="NCBIfam" id="TIGR01380">
    <property type="entry name" value="glut_syn"/>
    <property type="match status" value="1"/>
</dbReference>
<dbReference type="InterPro" id="IPR016185">
    <property type="entry name" value="PreATP-grasp_dom_sf"/>
</dbReference>
<evidence type="ECO:0000313" key="12">
    <source>
        <dbReference type="EMBL" id="RJG20346.1"/>
    </source>
</evidence>
<keyword evidence="6 10" id="KW-0547">Nucleotide-binding</keyword>
<evidence type="ECO:0000256" key="7">
    <source>
        <dbReference type="ARBA" id="ARBA00022840"/>
    </source>
</evidence>
<evidence type="ECO:0000256" key="1">
    <source>
        <dbReference type="ARBA" id="ARBA00001936"/>
    </source>
</evidence>
<accession>A0A418Y481</accession>
<evidence type="ECO:0000256" key="2">
    <source>
        <dbReference type="ARBA" id="ARBA00001946"/>
    </source>
</evidence>
<protein>
    <recommendedName>
        <fullName evidence="10">Glutathione synthetase</fullName>
        <ecNumber evidence="10">6.3.2.3</ecNumber>
    </recommendedName>
    <alternativeName>
        <fullName evidence="10">GSH synthetase</fullName>
        <shortName evidence="10">GSH-S</shortName>
        <shortName evidence="10">GSHase</shortName>
    </alternativeName>
    <alternativeName>
        <fullName evidence="10">Glutathione synthase</fullName>
    </alternativeName>
</protein>
<dbReference type="InterPro" id="IPR004218">
    <property type="entry name" value="GSHS_ATP-bd"/>
</dbReference>
<keyword evidence="7 10" id="KW-0067">ATP-binding</keyword>
<keyword evidence="3 10" id="KW-0436">Ligase</keyword>
<evidence type="ECO:0000313" key="13">
    <source>
        <dbReference type="Proteomes" id="UP000284006"/>
    </source>
</evidence>
<reference evidence="12 13" key="1">
    <citation type="submission" date="2018-09" db="EMBL/GenBank/DDBJ databases">
        <authorList>
            <person name="Zhu H."/>
        </authorList>
    </citation>
    <scope>NUCLEOTIDE SEQUENCE [LARGE SCALE GENOMIC DNA]</scope>
    <source>
        <strain evidence="12 13">K1S02-61</strain>
    </source>
</reference>
<dbReference type="Pfam" id="PF02951">
    <property type="entry name" value="GSH-S_N"/>
    <property type="match status" value="1"/>
</dbReference>
<dbReference type="GO" id="GO:0046872">
    <property type="term" value="F:metal ion binding"/>
    <property type="evidence" value="ECO:0007669"/>
    <property type="project" value="UniProtKB-KW"/>
</dbReference>
<gene>
    <name evidence="10" type="primary">gshB</name>
    <name evidence="12" type="ORF">D3872_08610</name>
</gene>
<dbReference type="InterPro" id="IPR011761">
    <property type="entry name" value="ATP-grasp"/>
</dbReference>
<feature type="domain" description="ATP-grasp" evidence="11">
    <location>
        <begin position="124"/>
        <end position="309"/>
    </location>
</feature>
<dbReference type="GO" id="GO:0005737">
    <property type="term" value="C:cytoplasm"/>
    <property type="evidence" value="ECO:0007669"/>
    <property type="project" value="TreeGrafter"/>
</dbReference>